<feature type="compositionally biased region" description="Acidic residues" evidence="2">
    <location>
        <begin position="454"/>
        <end position="471"/>
    </location>
</feature>
<dbReference type="CDD" id="cd13778">
    <property type="entry name" value="Aar2_C"/>
    <property type="match status" value="1"/>
</dbReference>
<evidence type="ECO:0000313" key="6">
    <source>
        <dbReference type="Proteomes" id="UP000799423"/>
    </source>
</evidence>
<proteinExistence type="inferred from homology"/>
<feature type="domain" description="AAR2 N-terminal" evidence="4">
    <location>
        <begin position="42"/>
        <end position="186"/>
    </location>
</feature>
<dbReference type="CDD" id="cd13777">
    <property type="entry name" value="Aar2_N"/>
    <property type="match status" value="1"/>
</dbReference>
<evidence type="ECO:0000259" key="4">
    <source>
        <dbReference type="Pfam" id="PF20981"/>
    </source>
</evidence>
<dbReference type="Gene3D" id="2.60.34.20">
    <property type="match status" value="1"/>
</dbReference>
<evidence type="ECO:0008006" key="7">
    <source>
        <dbReference type="Google" id="ProtNLM"/>
    </source>
</evidence>
<dbReference type="Pfam" id="PF20981">
    <property type="entry name" value="AAR2_1st"/>
    <property type="match status" value="1"/>
</dbReference>
<dbReference type="InterPro" id="IPR007946">
    <property type="entry name" value="AAR2"/>
</dbReference>
<feature type="region of interest" description="Disordered" evidence="2">
    <location>
        <begin position="435"/>
        <end position="471"/>
    </location>
</feature>
<evidence type="ECO:0000313" key="5">
    <source>
        <dbReference type="EMBL" id="KAF2852771.1"/>
    </source>
</evidence>
<dbReference type="InterPro" id="IPR033648">
    <property type="entry name" value="AAR2_C"/>
</dbReference>
<organism evidence="5 6">
    <name type="scientific">Plenodomus tracheiphilus IPT5</name>
    <dbReference type="NCBI Taxonomy" id="1408161"/>
    <lineage>
        <taxon>Eukaryota</taxon>
        <taxon>Fungi</taxon>
        <taxon>Dikarya</taxon>
        <taxon>Ascomycota</taxon>
        <taxon>Pezizomycotina</taxon>
        <taxon>Dothideomycetes</taxon>
        <taxon>Pleosporomycetidae</taxon>
        <taxon>Pleosporales</taxon>
        <taxon>Pleosporineae</taxon>
        <taxon>Leptosphaeriaceae</taxon>
        <taxon>Plenodomus</taxon>
    </lineage>
</organism>
<dbReference type="InterPro" id="IPR038516">
    <property type="entry name" value="AAR2_N_sf"/>
</dbReference>
<keyword evidence="6" id="KW-1185">Reference proteome</keyword>
<comment type="similarity">
    <text evidence="1">Belongs to the AAR2 family.</text>
</comment>
<dbReference type="EMBL" id="MU006297">
    <property type="protein sequence ID" value="KAF2852771.1"/>
    <property type="molecule type" value="Genomic_DNA"/>
</dbReference>
<evidence type="ECO:0000256" key="1">
    <source>
        <dbReference type="ARBA" id="ARBA00006281"/>
    </source>
</evidence>
<dbReference type="Pfam" id="PF05282">
    <property type="entry name" value="AAR2"/>
    <property type="match status" value="1"/>
</dbReference>
<feature type="domain" description="AAR2 C-terminal" evidence="3">
    <location>
        <begin position="224"/>
        <end position="391"/>
    </location>
</feature>
<dbReference type="Gene3D" id="1.25.40.550">
    <property type="entry name" value="Aar2, C-terminal domain-like"/>
    <property type="match status" value="1"/>
</dbReference>
<name>A0A6A7BB78_9PLEO</name>
<gene>
    <name evidence="5" type="ORF">T440DRAFT_17761</name>
</gene>
<dbReference type="GO" id="GO:0000244">
    <property type="term" value="P:spliceosomal tri-snRNP complex assembly"/>
    <property type="evidence" value="ECO:0007669"/>
    <property type="project" value="TreeGrafter"/>
</dbReference>
<evidence type="ECO:0000259" key="3">
    <source>
        <dbReference type="Pfam" id="PF05282"/>
    </source>
</evidence>
<dbReference type="InterPro" id="IPR038514">
    <property type="entry name" value="AAR2_C_sf"/>
</dbReference>
<dbReference type="Proteomes" id="UP000799423">
    <property type="component" value="Unassembled WGS sequence"/>
</dbReference>
<dbReference type="InterPro" id="IPR033647">
    <property type="entry name" value="Aar2_N"/>
</dbReference>
<reference evidence="5" key="1">
    <citation type="submission" date="2020-01" db="EMBL/GenBank/DDBJ databases">
        <authorList>
            <consortium name="DOE Joint Genome Institute"/>
            <person name="Haridas S."/>
            <person name="Albert R."/>
            <person name="Binder M."/>
            <person name="Bloem J."/>
            <person name="Labutti K."/>
            <person name="Salamov A."/>
            <person name="Andreopoulos B."/>
            <person name="Baker S.E."/>
            <person name="Barry K."/>
            <person name="Bills G."/>
            <person name="Bluhm B.H."/>
            <person name="Cannon C."/>
            <person name="Castanera R."/>
            <person name="Culley D.E."/>
            <person name="Daum C."/>
            <person name="Ezra D."/>
            <person name="Gonzalez J.B."/>
            <person name="Henrissat B."/>
            <person name="Kuo A."/>
            <person name="Liang C."/>
            <person name="Lipzen A."/>
            <person name="Lutzoni F."/>
            <person name="Magnuson J."/>
            <person name="Mondo S."/>
            <person name="Nolan M."/>
            <person name="Ohm R."/>
            <person name="Pangilinan J."/>
            <person name="Park H.-J."/>
            <person name="Ramirez L."/>
            <person name="Alfaro M."/>
            <person name="Sun H."/>
            <person name="Tritt A."/>
            <person name="Yoshinaga Y."/>
            <person name="Zwiers L.-H."/>
            <person name="Turgeon B.G."/>
            <person name="Goodwin S.B."/>
            <person name="Spatafora J.W."/>
            <person name="Crous P.W."/>
            <person name="Grigoriev I.V."/>
        </authorList>
    </citation>
    <scope>NUCLEOTIDE SEQUENCE</scope>
    <source>
        <strain evidence="5">IPT5</strain>
    </source>
</reference>
<protein>
    <recommendedName>
        <fullName evidence="7">AAR2 domain-containing protein</fullName>
    </recommendedName>
</protein>
<dbReference type="PANTHER" id="PTHR12689">
    <property type="entry name" value="A1 CISTRON SPLICING FACTOR AAR2-RELATED"/>
    <property type="match status" value="1"/>
</dbReference>
<accession>A0A6A7BB78</accession>
<dbReference type="AlphaFoldDB" id="A0A6A7BB78"/>
<sequence>MIPDFSPRPGVDLCDQNLFKILRQSWFEELFRPRMDPSSINNCVLLLDLPPNALAGIDLLSFTTSPRFQGVKNLPPGLHFVFAATSAALSSRNGAWFYVTPGSGSPQVFVKKWDQSTEDLIAETSQAEVLRCKANLGSIWKDGLTPYRQTVQEGDSGAEDGWSEDSRDWCQLTNQITPTLLSRICGLNPDHWNLTSASSASQDLDEIPGLETSSMLQPEKELRFLPIDLKRTWREGATGRERTEAAQDRSWFLGDLIDKHCQAKDNRGRENEILGELQFAFLMVLTLNNNSCLEQWKRLLRLLFTCRQAVKERSNLFLDLLKVLRLQLAHCADMEGDLFDMNEIGGGFLKPLLSRFRITLDDFDGKWKSDLVDELEDLQEFLQKEFNWQLDGSYVKRGMLELEDGEQVEMDMNGADEDEELGEYAPAVVDLTPEQLKRLNGSDIGTAEDKADNGSEESEEEADLDDMDTRF</sequence>
<evidence type="ECO:0000256" key="2">
    <source>
        <dbReference type="SAM" id="MobiDB-lite"/>
    </source>
</evidence>
<dbReference type="OrthoDB" id="201752at2759"/>
<dbReference type="PANTHER" id="PTHR12689:SF4">
    <property type="entry name" value="PROTEIN AAR2 HOMOLOG"/>
    <property type="match status" value="1"/>
</dbReference>